<reference evidence="2" key="2">
    <citation type="submission" date="2015-04" db="UniProtKB">
        <authorList>
            <consortium name="EnsemblPlants"/>
        </authorList>
    </citation>
    <scope>IDENTIFICATION</scope>
</reference>
<feature type="compositionally biased region" description="Basic and acidic residues" evidence="1">
    <location>
        <begin position="1"/>
        <end position="10"/>
    </location>
</feature>
<feature type="region of interest" description="Disordered" evidence="1">
    <location>
        <begin position="1"/>
        <end position="96"/>
    </location>
</feature>
<dbReference type="EnsemblPlants" id="OGLUM01G02570.1">
    <property type="protein sequence ID" value="OGLUM01G02570.1"/>
    <property type="gene ID" value="OGLUM01G02570"/>
</dbReference>
<feature type="compositionally biased region" description="Basic residues" evidence="1">
    <location>
        <begin position="11"/>
        <end position="27"/>
    </location>
</feature>
<protein>
    <submittedName>
        <fullName evidence="2">Uncharacterized protein</fullName>
    </submittedName>
</protein>
<evidence type="ECO:0000256" key="1">
    <source>
        <dbReference type="SAM" id="MobiDB-lite"/>
    </source>
</evidence>
<dbReference type="AlphaFoldDB" id="A0A0D9Y2X8"/>
<evidence type="ECO:0000313" key="3">
    <source>
        <dbReference type="Proteomes" id="UP000026961"/>
    </source>
</evidence>
<dbReference type="HOGENOM" id="CLU_1828301_0_0_1"/>
<organism evidence="2">
    <name type="scientific">Oryza glumipatula</name>
    <dbReference type="NCBI Taxonomy" id="40148"/>
    <lineage>
        <taxon>Eukaryota</taxon>
        <taxon>Viridiplantae</taxon>
        <taxon>Streptophyta</taxon>
        <taxon>Embryophyta</taxon>
        <taxon>Tracheophyta</taxon>
        <taxon>Spermatophyta</taxon>
        <taxon>Magnoliopsida</taxon>
        <taxon>Liliopsida</taxon>
        <taxon>Poales</taxon>
        <taxon>Poaceae</taxon>
        <taxon>BOP clade</taxon>
        <taxon>Oryzoideae</taxon>
        <taxon>Oryzeae</taxon>
        <taxon>Oryzinae</taxon>
        <taxon>Oryza</taxon>
    </lineage>
</organism>
<sequence length="141" mass="14839">MEELAKEKPKAARRLRLRSPRQRRGKGGGKAGRARVGTGGEDCRGHVTPREISVRDRSPRTKGPIQSRLSSVAAASKRRPSSPPRPSRPGPRAAKAEATVFAAMAAAAEATVFTAASELAAAAEAEAPPPATDDLDFRCCV</sequence>
<dbReference type="Proteomes" id="UP000026961">
    <property type="component" value="Chromosome 1"/>
</dbReference>
<proteinExistence type="predicted"/>
<keyword evidence="3" id="KW-1185">Reference proteome</keyword>
<dbReference type="Gramene" id="OGLUM01G02570.1">
    <property type="protein sequence ID" value="OGLUM01G02570.1"/>
    <property type="gene ID" value="OGLUM01G02570"/>
</dbReference>
<evidence type="ECO:0000313" key="2">
    <source>
        <dbReference type="EnsemblPlants" id="OGLUM01G02570.1"/>
    </source>
</evidence>
<feature type="compositionally biased region" description="Basic and acidic residues" evidence="1">
    <location>
        <begin position="41"/>
        <end position="59"/>
    </location>
</feature>
<reference evidence="2" key="1">
    <citation type="submission" date="2013-08" db="EMBL/GenBank/DDBJ databases">
        <title>Oryza genome evolution.</title>
        <authorList>
            <person name="Wing R.A."/>
            <person name="Panaud O."/>
            <person name="Oliveira A.C."/>
        </authorList>
    </citation>
    <scope>NUCLEOTIDE SEQUENCE</scope>
</reference>
<name>A0A0D9Y2X8_9ORYZ</name>
<reference evidence="2" key="3">
    <citation type="submission" date="2018-05" db="EMBL/GenBank/DDBJ databases">
        <title>OgluRS3 (Oryza glumaepatula Reference Sequence Version 3).</title>
        <authorList>
            <person name="Zhang J."/>
            <person name="Kudrna D."/>
            <person name="Lee S."/>
            <person name="Talag J."/>
            <person name="Welchert J."/>
            <person name="Wing R.A."/>
        </authorList>
    </citation>
    <scope>NUCLEOTIDE SEQUENCE [LARGE SCALE GENOMIC DNA]</scope>
</reference>
<accession>A0A0D9Y2X8</accession>